<feature type="domain" description="Catalase immune-responsive" evidence="9">
    <location>
        <begin position="102"/>
        <end position="158"/>
    </location>
</feature>
<dbReference type="Pfam" id="PF06628">
    <property type="entry name" value="Catalase-rel"/>
    <property type="match status" value="1"/>
</dbReference>
<dbReference type="GO" id="GO:0005737">
    <property type="term" value="C:cytoplasm"/>
    <property type="evidence" value="ECO:0007669"/>
    <property type="project" value="TreeGrafter"/>
</dbReference>
<reference evidence="10" key="1">
    <citation type="submission" date="2022-07" db="EMBL/GenBank/DDBJ databases">
        <title>Phylogenomic reconstructions and comparative analyses of Kickxellomycotina fungi.</title>
        <authorList>
            <person name="Reynolds N.K."/>
            <person name="Stajich J.E."/>
            <person name="Barry K."/>
            <person name="Grigoriev I.V."/>
            <person name="Crous P."/>
            <person name="Smith M.E."/>
        </authorList>
    </citation>
    <scope>NUCLEOTIDE SEQUENCE</scope>
    <source>
        <strain evidence="10">BCRC 34489</strain>
    </source>
</reference>
<dbReference type="AlphaFoldDB" id="A0A9W8H556"/>
<dbReference type="OrthoDB" id="6880011at2759"/>
<evidence type="ECO:0000259" key="8">
    <source>
        <dbReference type="Pfam" id="PF00199"/>
    </source>
</evidence>
<organism evidence="10 11">
    <name type="scientific">Coemansia interrupta</name>
    <dbReference type="NCBI Taxonomy" id="1126814"/>
    <lineage>
        <taxon>Eukaryota</taxon>
        <taxon>Fungi</taxon>
        <taxon>Fungi incertae sedis</taxon>
        <taxon>Zoopagomycota</taxon>
        <taxon>Kickxellomycotina</taxon>
        <taxon>Kickxellomycetes</taxon>
        <taxon>Kickxellales</taxon>
        <taxon>Kickxellaceae</taxon>
        <taxon>Coemansia</taxon>
    </lineage>
</organism>
<dbReference type="GO" id="GO:0042744">
    <property type="term" value="P:hydrogen peroxide catabolic process"/>
    <property type="evidence" value="ECO:0007669"/>
    <property type="project" value="UniProtKB-KW"/>
</dbReference>
<evidence type="ECO:0000259" key="9">
    <source>
        <dbReference type="Pfam" id="PF06628"/>
    </source>
</evidence>
<dbReference type="PROSITE" id="PS51402">
    <property type="entry name" value="CATALASE_3"/>
    <property type="match status" value="1"/>
</dbReference>
<dbReference type="InterPro" id="IPR020835">
    <property type="entry name" value="Catalase_sf"/>
</dbReference>
<keyword evidence="2" id="KW-0349">Heme</keyword>
<evidence type="ECO:0000256" key="1">
    <source>
        <dbReference type="ARBA" id="ARBA00022559"/>
    </source>
</evidence>
<evidence type="ECO:0000256" key="6">
    <source>
        <dbReference type="ARBA" id="ARBA00023324"/>
    </source>
</evidence>
<keyword evidence="5" id="KW-0408">Iron</keyword>
<dbReference type="InterPro" id="IPR011614">
    <property type="entry name" value="Catalase_core"/>
</dbReference>
<keyword evidence="11" id="KW-1185">Reference proteome</keyword>
<gene>
    <name evidence="10" type="primary">CAT1_4</name>
    <name evidence="10" type="ORF">GGI15_004863</name>
</gene>
<evidence type="ECO:0000313" key="10">
    <source>
        <dbReference type="EMBL" id="KAJ2776397.1"/>
    </source>
</evidence>
<dbReference type="InterPro" id="IPR010582">
    <property type="entry name" value="Catalase_immune_responsive"/>
</dbReference>
<dbReference type="PROSITE" id="PS50096">
    <property type="entry name" value="IQ"/>
    <property type="match status" value="1"/>
</dbReference>
<keyword evidence="6" id="KW-0376">Hydrogen peroxide</keyword>
<evidence type="ECO:0000256" key="3">
    <source>
        <dbReference type="ARBA" id="ARBA00022723"/>
    </source>
</evidence>
<keyword evidence="1 10" id="KW-0575">Peroxidase</keyword>
<dbReference type="PANTHER" id="PTHR11465">
    <property type="entry name" value="CATALASE"/>
    <property type="match status" value="1"/>
</dbReference>
<evidence type="ECO:0000256" key="7">
    <source>
        <dbReference type="SAM" id="MobiDB-lite"/>
    </source>
</evidence>
<dbReference type="GO" id="GO:0020037">
    <property type="term" value="F:heme binding"/>
    <property type="evidence" value="ECO:0007669"/>
    <property type="project" value="InterPro"/>
</dbReference>
<dbReference type="EMBL" id="JANBUM010000498">
    <property type="protein sequence ID" value="KAJ2776397.1"/>
    <property type="molecule type" value="Genomic_DNA"/>
</dbReference>
<protein>
    <submittedName>
        <fullName evidence="10">Catalase A</fullName>
        <ecNumber evidence="10">1.11.1.6</ecNumber>
    </submittedName>
</protein>
<evidence type="ECO:0000256" key="4">
    <source>
        <dbReference type="ARBA" id="ARBA00023002"/>
    </source>
</evidence>
<keyword evidence="4 10" id="KW-0560">Oxidoreductase</keyword>
<dbReference type="InterPro" id="IPR018028">
    <property type="entry name" value="Catalase"/>
</dbReference>
<evidence type="ECO:0000256" key="5">
    <source>
        <dbReference type="ARBA" id="ARBA00023004"/>
    </source>
</evidence>
<dbReference type="Proteomes" id="UP001140172">
    <property type="component" value="Unassembled WGS sequence"/>
</dbReference>
<dbReference type="GO" id="GO:0004096">
    <property type="term" value="F:catalase activity"/>
    <property type="evidence" value="ECO:0007669"/>
    <property type="project" value="UniProtKB-EC"/>
</dbReference>
<evidence type="ECO:0000313" key="11">
    <source>
        <dbReference type="Proteomes" id="UP001140172"/>
    </source>
</evidence>
<feature type="domain" description="Catalase core" evidence="8">
    <location>
        <begin position="1"/>
        <end position="71"/>
    </location>
</feature>
<feature type="region of interest" description="Disordered" evidence="7">
    <location>
        <begin position="58"/>
        <end position="77"/>
    </location>
</feature>
<accession>A0A9W8H556</accession>
<dbReference type="GO" id="GO:0042542">
    <property type="term" value="P:response to hydrogen peroxide"/>
    <property type="evidence" value="ECO:0007669"/>
    <property type="project" value="TreeGrafter"/>
</dbReference>
<evidence type="ECO:0000256" key="2">
    <source>
        <dbReference type="ARBA" id="ARBA00022617"/>
    </source>
</evidence>
<dbReference type="GO" id="GO:0046872">
    <property type="term" value="F:metal ion binding"/>
    <property type="evidence" value="ECO:0007669"/>
    <property type="project" value="UniProtKB-KW"/>
</dbReference>
<dbReference type="EC" id="1.11.1.6" evidence="10"/>
<sequence>MVPGIAPSPDRILQGRLGIYQDTQSHRIGPNYQQLPINKPLVPVLNHMRDGRMCFTNNGGRLPNYQPNSYGGPSEDPRVREMDMQAAVKGYMGRHTYKVTEADFEQPRKMFSIMSKAQQQYLIDNFAGALSLAKPMFQRKIVPHLKRVDSDYGSRIEAILKQKSADY</sequence>
<keyword evidence="3" id="KW-0479">Metal-binding</keyword>
<dbReference type="Pfam" id="PF00199">
    <property type="entry name" value="Catalase"/>
    <property type="match status" value="1"/>
</dbReference>
<proteinExistence type="predicted"/>
<name>A0A9W8H556_9FUNG</name>
<feature type="compositionally biased region" description="Polar residues" evidence="7">
    <location>
        <begin position="58"/>
        <end position="71"/>
    </location>
</feature>
<dbReference type="SUPFAM" id="SSF56634">
    <property type="entry name" value="Heme-dependent catalase-like"/>
    <property type="match status" value="1"/>
</dbReference>
<comment type="caution">
    <text evidence="10">The sequence shown here is derived from an EMBL/GenBank/DDBJ whole genome shotgun (WGS) entry which is preliminary data.</text>
</comment>
<dbReference type="Gene3D" id="2.40.180.10">
    <property type="entry name" value="Catalase core domain"/>
    <property type="match status" value="1"/>
</dbReference>